<evidence type="ECO:0000313" key="3">
    <source>
        <dbReference type="Proteomes" id="UP000815325"/>
    </source>
</evidence>
<name>A0ABQ7GAY4_DUNSA</name>
<accession>A0ABQ7GAY4</accession>
<feature type="compositionally biased region" description="Basic and acidic residues" evidence="1">
    <location>
        <begin position="165"/>
        <end position="174"/>
    </location>
</feature>
<dbReference type="EMBL" id="MU069923">
    <property type="protein sequence ID" value="KAF5831766.1"/>
    <property type="molecule type" value="Genomic_DNA"/>
</dbReference>
<evidence type="ECO:0000313" key="2">
    <source>
        <dbReference type="EMBL" id="KAF5831766.1"/>
    </source>
</evidence>
<dbReference type="Proteomes" id="UP000815325">
    <property type="component" value="Unassembled WGS sequence"/>
</dbReference>
<gene>
    <name evidence="2" type="ORF">DUNSADRAFT_12604</name>
</gene>
<reference evidence="2" key="1">
    <citation type="submission" date="2017-08" db="EMBL/GenBank/DDBJ databases">
        <authorList>
            <person name="Polle J.E."/>
            <person name="Barry K."/>
            <person name="Cushman J."/>
            <person name="Schmutz J."/>
            <person name="Tran D."/>
            <person name="Hathwaick L.T."/>
            <person name="Yim W.C."/>
            <person name="Jenkins J."/>
            <person name="Mckie-Krisberg Z.M."/>
            <person name="Prochnik S."/>
            <person name="Lindquist E."/>
            <person name="Dockter R.B."/>
            <person name="Adam C."/>
            <person name="Molina H."/>
            <person name="Bunkerborg J."/>
            <person name="Jin E."/>
            <person name="Buchheim M."/>
            <person name="Magnuson J."/>
        </authorList>
    </citation>
    <scope>NUCLEOTIDE SEQUENCE</scope>
    <source>
        <strain evidence="2">CCAP 19/18</strain>
    </source>
</reference>
<evidence type="ECO:0000256" key="1">
    <source>
        <dbReference type="SAM" id="MobiDB-lite"/>
    </source>
</evidence>
<comment type="caution">
    <text evidence="2">The sequence shown here is derived from an EMBL/GenBank/DDBJ whole genome shotgun (WGS) entry which is preliminary data.</text>
</comment>
<organism evidence="2 3">
    <name type="scientific">Dunaliella salina</name>
    <name type="common">Green alga</name>
    <name type="synonym">Protococcus salinus</name>
    <dbReference type="NCBI Taxonomy" id="3046"/>
    <lineage>
        <taxon>Eukaryota</taxon>
        <taxon>Viridiplantae</taxon>
        <taxon>Chlorophyta</taxon>
        <taxon>core chlorophytes</taxon>
        <taxon>Chlorophyceae</taxon>
        <taxon>CS clade</taxon>
        <taxon>Chlamydomonadales</taxon>
        <taxon>Dunaliellaceae</taxon>
        <taxon>Dunaliella</taxon>
    </lineage>
</organism>
<keyword evidence="3" id="KW-1185">Reference proteome</keyword>
<protein>
    <submittedName>
        <fullName evidence="2">Uncharacterized protein</fullName>
    </submittedName>
</protein>
<feature type="region of interest" description="Disordered" evidence="1">
    <location>
        <begin position="109"/>
        <end position="128"/>
    </location>
</feature>
<sequence length="221" mass="23587">MHTFWPQVRVHSTKAKRRCAPLALLRHHTKEVTCVRFAPMAPPRQASQVPPCIDEHAKCVCMDCERKNAERVLERRPGSGAEKVASVLGKVELVHGRVQEEGQGFVGQESVQAPGCSDARVEDASGDQGACSDKYGMRMLELTSAPAATVGRRGKDAGGDQGACSKEHGEEGEPGKGNLDDEVASGYGHGSWGEGPISARHGTLLSASRDGSIAVWHVFPP</sequence>
<proteinExistence type="predicted"/>
<feature type="region of interest" description="Disordered" evidence="1">
    <location>
        <begin position="146"/>
        <end position="194"/>
    </location>
</feature>